<dbReference type="PATRIC" id="fig|1618207.4.peg.2807"/>
<gene>
    <name evidence="2" type="ORF">UM93_13820</name>
</gene>
<accession>A0A0D4C3B0</accession>
<feature type="domain" description="HTH arsR-type" evidence="1">
    <location>
        <begin position="4"/>
        <end position="98"/>
    </location>
</feature>
<dbReference type="PROSITE" id="PS50987">
    <property type="entry name" value="HTH_ARSR_2"/>
    <property type="match status" value="1"/>
</dbReference>
<dbReference type="InterPro" id="IPR036390">
    <property type="entry name" value="WH_DNA-bd_sf"/>
</dbReference>
<dbReference type="SMART" id="SM00418">
    <property type="entry name" value="HTH_ARSR"/>
    <property type="match status" value="1"/>
</dbReference>
<proteinExistence type="predicted"/>
<protein>
    <recommendedName>
        <fullName evidence="1">HTH arsR-type domain-containing protein</fullName>
    </recommendedName>
</protein>
<reference evidence="2 3" key="1">
    <citation type="journal article" date="2015" name="Genome Announc.">
        <title>Complete Genome Sequencing of Protease-Producing Novel Arthrobacter sp. Strain IHBB 11108 Using PacBio Single-Molecule Real-Time Sequencing Technology.</title>
        <authorList>
            <person name="Kiran S."/>
            <person name="Swarnkar M.K."/>
            <person name="Pal M."/>
            <person name="Thakur R."/>
            <person name="Tewari R."/>
            <person name="Singh A.K."/>
            <person name="Gulati A."/>
        </authorList>
    </citation>
    <scope>NUCLEOTIDE SEQUENCE [LARGE SCALE GENOMIC DNA]</scope>
    <source>
        <strain evidence="2 3">IHBB 11108</strain>
    </source>
</reference>
<dbReference type="InterPro" id="IPR036388">
    <property type="entry name" value="WH-like_DNA-bd_sf"/>
</dbReference>
<evidence type="ECO:0000313" key="2">
    <source>
        <dbReference type="EMBL" id="AJT43152.1"/>
    </source>
</evidence>
<dbReference type="KEGG" id="ari:UM93_13820"/>
<name>A0A0D4C3B0_9MICC</name>
<evidence type="ECO:0000313" key="3">
    <source>
        <dbReference type="Proteomes" id="UP000061839"/>
    </source>
</evidence>
<dbReference type="SUPFAM" id="SSF46785">
    <property type="entry name" value="Winged helix' DNA-binding domain"/>
    <property type="match status" value="1"/>
</dbReference>
<organism evidence="2 3">
    <name type="scientific">Psychromicrobium lacuslunae</name>
    <dbReference type="NCBI Taxonomy" id="1618207"/>
    <lineage>
        <taxon>Bacteria</taxon>
        <taxon>Bacillati</taxon>
        <taxon>Actinomycetota</taxon>
        <taxon>Actinomycetes</taxon>
        <taxon>Micrococcales</taxon>
        <taxon>Micrococcaceae</taxon>
        <taxon>Psychromicrobium</taxon>
    </lineage>
</organism>
<keyword evidence="3" id="KW-1185">Reference proteome</keyword>
<evidence type="ECO:0000259" key="1">
    <source>
        <dbReference type="PROSITE" id="PS50987"/>
    </source>
</evidence>
<dbReference type="PRINTS" id="PR00778">
    <property type="entry name" value="HTHARSR"/>
</dbReference>
<dbReference type="EMBL" id="CP011005">
    <property type="protein sequence ID" value="AJT43152.1"/>
    <property type="molecule type" value="Genomic_DNA"/>
</dbReference>
<dbReference type="HOGENOM" id="CLU_097806_4_0_11"/>
<dbReference type="GO" id="GO:0003700">
    <property type="term" value="F:DNA-binding transcription factor activity"/>
    <property type="evidence" value="ECO:0007669"/>
    <property type="project" value="InterPro"/>
</dbReference>
<dbReference type="Proteomes" id="UP000061839">
    <property type="component" value="Chromosome"/>
</dbReference>
<dbReference type="Gene3D" id="1.10.10.10">
    <property type="entry name" value="Winged helix-like DNA-binding domain superfamily/Winged helix DNA-binding domain"/>
    <property type="match status" value="1"/>
</dbReference>
<dbReference type="InterPro" id="IPR001845">
    <property type="entry name" value="HTH_ArsR_DNA-bd_dom"/>
</dbReference>
<sequence>MEGPDEFPVAPLNQVLTAISDPIRLEMVRRLSVAGDKIQCSGLYEGISRSTGTHHFKVLREAGVISRVVEGHVVSQRLNELALEQRFPGLIPSLVAAANAEN</sequence>
<dbReference type="CDD" id="cd00090">
    <property type="entry name" value="HTH_ARSR"/>
    <property type="match status" value="1"/>
</dbReference>
<dbReference type="AlphaFoldDB" id="A0A0D4C3B0"/>
<dbReference type="InterPro" id="IPR011991">
    <property type="entry name" value="ArsR-like_HTH"/>
</dbReference>